<accession>A0ABS3L6W5</accession>
<sequence length="122" mass="14210">MEKLVFHIIKRKDGTSEFMDFVESLPLKDAEKLLATIDQTEEFGLLIVQKMEWGKKLETDLYELRSKVGSNIQRAIYFQKVGNEYFITHGFTKKSQKTPRKEIEHAKKLGNCTRKGNCSDYC</sequence>
<protein>
    <submittedName>
        <fullName evidence="1">Type II toxin-antitoxin system RelE/ParE family toxin</fullName>
    </submittedName>
</protein>
<evidence type="ECO:0000313" key="2">
    <source>
        <dbReference type="Proteomes" id="UP000664601"/>
    </source>
</evidence>
<dbReference type="EMBL" id="JAFREM010000006">
    <property type="protein sequence ID" value="MBO1305364.1"/>
    <property type="molecule type" value="Genomic_DNA"/>
</dbReference>
<reference evidence="1 2" key="1">
    <citation type="submission" date="2021-03" db="EMBL/GenBank/DDBJ databases">
        <title>Enterococcal diversity collection.</title>
        <authorList>
            <person name="Gilmore M.S."/>
            <person name="Schwartzman J."/>
            <person name="Van Tyne D."/>
            <person name="Martin M."/>
            <person name="Earl A.M."/>
            <person name="Manson A.L."/>
            <person name="Straub T."/>
            <person name="Salamzade R."/>
            <person name="Saavedra J."/>
            <person name="Lebreton F."/>
            <person name="Prichula J."/>
            <person name="Schaufler K."/>
            <person name="Gaca A."/>
            <person name="Sgardioli B."/>
            <person name="Wagenaar J."/>
            <person name="Strong T."/>
        </authorList>
    </citation>
    <scope>NUCLEOTIDE SEQUENCE [LARGE SCALE GENOMIC DNA]</scope>
    <source>
        <strain evidence="1 2">669A</strain>
    </source>
</reference>
<comment type="caution">
    <text evidence="1">The sequence shown here is derived from an EMBL/GenBank/DDBJ whole genome shotgun (WGS) entry which is preliminary data.</text>
</comment>
<keyword evidence="2" id="KW-1185">Reference proteome</keyword>
<dbReference type="Proteomes" id="UP000664601">
    <property type="component" value="Unassembled WGS sequence"/>
</dbReference>
<evidence type="ECO:0000313" key="1">
    <source>
        <dbReference type="EMBL" id="MBO1305364.1"/>
    </source>
</evidence>
<dbReference type="RefSeq" id="WP_207672307.1">
    <property type="nucleotide sequence ID" value="NZ_JAFREM010000006.1"/>
</dbReference>
<organism evidence="1 2">
    <name type="scientific">Candidatus Enterococcus moelleringii</name>
    <dbReference type="NCBI Taxonomy" id="2815325"/>
    <lineage>
        <taxon>Bacteria</taxon>
        <taxon>Bacillati</taxon>
        <taxon>Bacillota</taxon>
        <taxon>Bacilli</taxon>
        <taxon>Lactobacillales</taxon>
        <taxon>Enterococcaceae</taxon>
        <taxon>Enterococcus</taxon>
    </lineage>
</organism>
<dbReference type="InterPro" id="IPR009241">
    <property type="entry name" value="HigB-like"/>
</dbReference>
<name>A0ABS3L6W5_9ENTE</name>
<gene>
    <name evidence="1" type="ORF">JZO70_04290</name>
</gene>
<proteinExistence type="predicted"/>
<dbReference type="Pfam" id="PF05973">
    <property type="entry name" value="Gp49"/>
    <property type="match status" value="1"/>
</dbReference>